<dbReference type="InterPro" id="IPR040442">
    <property type="entry name" value="Pyrv_kinase-like_dom_sf"/>
</dbReference>
<evidence type="ECO:0000313" key="6">
    <source>
        <dbReference type="Proteomes" id="UP001447857"/>
    </source>
</evidence>
<dbReference type="Proteomes" id="UP001447857">
    <property type="component" value="Chromosome"/>
</dbReference>
<dbReference type="Gene3D" id="3.20.20.60">
    <property type="entry name" value="Phosphoenolpyruvate-binding domains"/>
    <property type="match status" value="1"/>
</dbReference>
<evidence type="ECO:0000256" key="2">
    <source>
        <dbReference type="ARBA" id="ARBA00020138"/>
    </source>
</evidence>
<sequence length="67" mass="7452">MAEEMDVSLSALQDKIKMMHESNPMLGHGGCRLGNACPEISEMQTRAIIEAALNLKKKQLLKLLQRS</sequence>
<dbReference type="Pfam" id="PF02896">
    <property type="entry name" value="PEP-utilizers_C"/>
    <property type="match status" value="1"/>
</dbReference>
<name>A0ABZ2Q7S0_9FLAO</name>
<proteinExistence type="predicted"/>
<dbReference type="SUPFAM" id="SSF51621">
    <property type="entry name" value="Phosphoenolpyruvate/pyruvate domain"/>
    <property type="match status" value="1"/>
</dbReference>
<dbReference type="InterPro" id="IPR000121">
    <property type="entry name" value="PEP_util_C"/>
</dbReference>
<protein>
    <recommendedName>
        <fullName evidence="2">Pyruvate, phosphate dikinase</fullName>
    </recommendedName>
    <alternativeName>
        <fullName evidence="3">Pyruvate, orthophosphate dikinase</fullName>
    </alternativeName>
</protein>
<dbReference type="RefSeq" id="WP_338839690.1">
    <property type="nucleotide sequence ID" value="NZ_CP147988.1"/>
</dbReference>
<dbReference type="PANTHER" id="PTHR22931">
    <property type="entry name" value="PHOSPHOENOLPYRUVATE DIKINASE-RELATED"/>
    <property type="match status" value="1"/>
</dbReference>
<gene>
    <name evidence="5" type="ORF">V6624_18445</name>
</gene>
<organism evidence="5 6">
    <name type="scientific">Flavobacterium ginsenosidimutans</name>
    <dbReference type="NCBI Taxonomy" id="687844"/>
    <lineage>
        <taxon>Bacteria</taxon>
        <taxon>Pseudomonadati</taxon>
        <taxon>Bacteroidota</taxon>
        <taxon>Flavobacteriia</taxon>
        <taxon>Flavobacteriales</taxon>
        <taxon>Flavobacteriaceae</taxon>
        <taxon>Flavobacterium</taxon>
    </lineage>
</organism>
<dbReference type="PANTHER" id="PTHR22931:SF9">
    <property type="entry name" value="PYRUVATE, PHOSPHATE DIKINASE 1, CHLOROPLASTIC"/>
    <property type="match status" value="1"/>
</dbReference>
<evidence type="ECO:0000313" key="5">
    <source>
        <dbReference type="EMBL" id="WXK49003.1"/>
    </source>
</evidence>
<dbReference type="InterPro" id="IPR010121">
    <property type="entry name" value="Pyruvate_phosphate_dikinase"/>
</dbReference>
<evidence type="ECO:0000259" key="4">
    <source>
        <dbReference type="Pfam" id="PF02896"/>
    </source>
</evidence>
<feature type="domain" description="PEP-utilising enzyme C-terminal" evidence="4">
    <location>
        <begin position="6"/>
        <end position="55"/>
    </location>
</feature>
<accession>A0ABZ2Q7S0</accession>
<evidence type="ECO:0000256" key="3">
    <source>
        <dbReference type="ARBA" id="ARBA00032883"/>
    </source>
</evidence>
<evidence type="ECO:0000256" key="1">
    <source>
        <dbReference type="ARBA" id="ARBA00003144"/>
    </source>
</evidence>
<dbReference type="InterPro" id="IPR015813">
    <property type="entry name" value="Pyrv/PenolPyrv_kinase-like_dom"/>
</dbReference>
<reference evidence="5 6" key="1">
    <citation type="submission" date="2024-02" db="EMBL/GenBank/DDBJ databases">
        <title>complete genome of Flavobacterium ginsenosidimutans Str. YTB16.</title>
        <authorList>
            <person name="Wang Q."/>
        </authorList>
    </citation>
    <scope>NUCLEOTIDE SEQUENCE [LARGE SCALE GENOMIC DNA]</scope>
    <source>
        <strain evidence="5 6">YTB16</strain>
    </source>
</reference>
<keyword evidence="6" id="KW-1185">Reference proteome</keyword>
<comment type="function">
    <text evidence="1">Catalyzes the reversible phosphorylation of pyruvate and phosphate.</text>
</comment>
<dbReference type="EMBL" id="CP147988">
    <property type="protein sequence ID" value="WXK49003.1"/>
    <property type="molecule type" value="Genomic_DNA"/>
</dbReference>